<accession>A0A979FNG0</accession>
<dbReference type="InterPro" id="IPR036179">
    <property type="entry name" value="Ig-like_dom_sf"/>
</dbReference>
<reference evidence="3" key="1">
    <citation type="submission" date="2025-08" db="UniProtKB">
        <authorList>
            <consortium name="RefSeq"/>
        </authorList>
    </citation>
    <scope>IDENTIFICATION</scope>
    <source>
        <tissue evidence="3">Whole organism</tissue>
    </source>
</reference>
<evidence type="ECO:0000259" key="1">
    <source>
        <dbReference type="PROSITE" id="PS50835"/>
    </source>
</evidence>
<feature type="domain" description="Ig-like" evidence="1">
    <location>
        <begin position="10"/>
        <end position="107"/>
    </location>
</feature>
<evidence type="ECO:0000313" key="2">
    <source>
        <dbReference type="Proteomes" id="UP000694843"/>
    </source>
</evidence>
<organism evidence="2 3">
    <name type="scientific">Hyalella azteca</name>
    <name type="common">Amphipod</name>
    <dbReference type="NCBI Taxonomy" id="294128"/>
    <lineage>
        <taxon>Eukaryota</taxon>
        <taxon>Metazoa</taxon>
        <taxon>Ecdysozoa</taxon>
        <taxon>Arthropoda</taxon>
        <taxon>Crustacea</taxon>
        <taxon>Multicrustacea</taxon>
        <taxon>Malacostraca</taxon>
        <taxon>Eumalacostraca</taxon>
        <taxon>Peracarida</taxon>
        <taxon>Amphipoda</taxon>
        <taxon>Senticaudata</taxon>
        <taxon>Talitrida</taxon>
        <taxon>Talitroidea</taxon>
        <taxon>Hyalellidae</taxon>
        <taxon>Hyalella</taxon>
    </lineage>
</organism>
<dbReference type="KEGG" id="hazt:108681747"/>
<keyword evidence="2" id="KW-1185">Reference proteome</keyword>
<dbReference type="GeneID" id="108681747"/>
<dbReference type="Proteomes" id="UP000694843">
    <property type="component" value="Unplaced"/>
</dbReference>
<dbReference type="RefSeq" id="XP_047738267.1">
    <property type="nucleotide sequence ID" value="XM_047882311.1"/>
</dbReference>
<dbReference type="CDD" id="cd00096">
    <property type="entry name" value="Ig"/>
    <property type="match status" value="1"/>
</dbReference>
<protein>
    <submittedName>
        <fullName evidence="3">Uncharacterized protein LOC108681747</fullName>
    </submittedName>
</protein>
<dbReference type="InterPro" id="IPR007110">
    <property type="entry name" value="Ig-like_dom"/>
</dbReference>
<evidence type="ECO:0000313" key="3">
    <source>
        <dbReference type="RefSeq" id="XP_047738267.1"/>
    </source>
</evidence>
<name>A0A979FNG0_HYAAZ</name>
<dbReference type="AlphaFoldDB" id="A0A979FNG0"/>
<proteinExistence type="predicted"/>
<sequence length="143" mass="15279">MYAGHSLSPPLIKRVREIYEPSDQITVGCQPQKMEKDEPMPRIVWFIDGKQAPPGQQEKYGRSLDGSYTGVSLNIPGQQVVDAGGSVLVECRLSLGEFEERASQTIRVRMEHKSLASAPSAGSAVAALGTSALLAALLLSAAL</sequence>
<dbReference type="OrthoDB" id="6352072at2759"/>
<dbReference type="PROSITE" id="PS50835">
    <property type="entry name" value="IG_LIKE"/>
    <property type="match status" value="1"/>
</dbReference>
<gene>
    <name evidence="3" type="primary">LOC108681747</name>
</gene>
<dbReference type="SUPFAM" id="SSF48726">
    <property type="entry name" value="Immunoglobulin"/>
    <property type="match status" value="1"/>
</dbReference>